<dbReference type="RefSeq" id="WP_344075791.1">
    <property type="nucleotide sequence ID" value="NZ_BAAALS010000001.1"/>
</dbReference>
<proteinExistence type="predicted"/>
<dbReference type="Proteomes" id="UP001500655">
    <property type="component" value="Unassembled WGS sequence"/>
</dbReference>
<name>A0ABN2JQI3_9ACTN</name>
<feature type="region of interest" description="Disordered" evidence="1">
    <location>
        <begin position="171"/>
        <end position="298"/>
    </location>
</feature>
<gene>
    <name evidence="2" type="ORF">GCM10009681_02600</name>
</gene>
<reference evidence="2 3" key="1">
    <citation type="journal article" date="2019" name="Int. J. Syst. Evol. Microbiol.">
        <title>The Global Catalogue of Microorganisms (GCM) 10K type strain sequencing project: providing services to taxonomists for standard genome sequencing and annotation.</title>
        <authorList>
            <consortium name="The Broad Institute Genomics Platform"/>
            <consortium name="The Broad Institute Genome Sequencing Center for Infectious Disease"/>
            <person name="Wu L."/>
            <person name="Ma J."/>
        </authorList>
    </citation>
    <scope>NUCLEOTIDE SEQUENCE [LARGE SCALE GENOMIC DNA]</scope>
    <source>
        <strain evidence="2 3">JCM 13249</strain>
    </source>
</reference>
<keyword evidence="3" id="KW-1185">Reference proteome</keyword>
<organism evidence="2 3">
    <name type="scientific">Luedemannella helvata</name>
    <dbReference type="NCBI Taxonomy" id="349315"/>
    <lineage>
        <taxon>Bacteria</taxon>
        <taxon>Bacillati</taxon>
        <taxon>Actinomycetota</taxon>
        <taxon>Actinomycetes</taxon>
        <taxon>Micromonosporales</taxon>
        <taxon>Micromonosporaceae</taxon>
        <taxon>Luedemannella</taxon>
    </lineage>
</organism>
<feature type="region of interest" description="Disordered" evidence="1">
    <location>
        <begin position="330"/>
        <end position="401"/>
    </location>
</feature>
<evidence type="ECO:0000313" key="3">
    <source>
        <dbReference type="Proteomes" id="UP001500655"/>
    </source>
</evidence>
<comment type="caution">
    <text evidence="2">The sequence shown here is derived from an EMBL/GenBank/DDBJ whole genome shotgun (WGS) entry which is preliminary data.</text>
</comment>
<sequence>MTDDAPTTATDWSKYTLEQIWSMLHDERSEALHEQARVWFQIESICRHHADQLRAAALKLAESWPAANGNAAERFQSFLTTLVAYMEHTSKAADTNGRAVDSYHGDIMDTRAKIERLAARHEATNRPEYGANPLVVRRTLTETAREIMASADTRAHEFHRAVKIPAAFVPRDNGYEPIDERSGGDGAGGGNERATTGTPAPADRSIPRGPMSAGPASGTESVDPVLAGDFSPVGVPVPTQSDVGSPLTGGSGMPVGSARGIGEPNNGSPVGRVIGSVPHATPYSGGAAKAPTGGNSAGADASFGKGGSAGHSAAGAAGMVGAPMMAGGAGATRDGTRVGHPGGVIGGDRGRRRRPHDPDDPWLIEPEVVAPVIGPKAASAWDDASDEEMPPGVVDIKGWPR</sequence>
<evidence type="ECO:0008006" key="4">
    <source>
        <dbReference type="Google" id="ProtNLM"/>
    </source>
</evidence>
<evidence type="ECO:0000256" key="1">
    <source>
        <dbReference type="SAM" id="MobiDB-lite"/>
    </source>
</evidence>
<protein>
    <recommendedName>
        <fullName evidence="4">PPE family domain-containing protein</fullName>
    </recommendedName>
</protein>
<evidence type="ECO:0000313" key="2">
    <source>
        <dbReference type="EMBL" id="GAA1735641.1"/>
    </source>
</evidence>
<dbReference type="EMBL" id="BAAALS010000001">
    <property type="protein sequence ID" value="GAA1735641.1"/>
    <property type="molecule type" value="Genomic_DNA"/>
</dbReference>
<accession>A0ABN2JQI3</accession>